<sequence length="216" mass="24504">MQDLLTVTGLILKAEPIGEYDRRVVILTKERGKITAFARGARKQNNRFLAPTNPFSFGEFRLYAGRSSYTLAEAFISNYFEGLRSDYEGAYYGMYFLEVCDYCTRENNDERELLKLLYQSLRALTAKSLEHELVRYIFEIKTVVINGEFPGIPAGEKLLDSTVYAISFIAGSPVEKLYTFTVTPPVLRELGRLAGLYCKNALDGHFKSLEIINSLC</sequence>
<dbReference type="PANTHER" id="PTHR33991:SF1">
    <property type="entry name" value="DNA REPAIR PROTEIN RECO"/>
    <property type="match status" value="1"/>
</dbReference>
<feature type="domain" description="DNA replication/recombination mediator RecO N-terminal" evidence="5">
    <location>
        <begin position="4"/>
        <end position="78"/>
    </location>
</feature>
<dbReference type="SUPFAM" id="SSF50249">
    <property type="entry name" value="Nucleic acid-binding proteins"/>
    <property type="match status" value="1"/>
</dbReference>
<dbReference type="RefSeq" id="WP_069158049.1">
    <property type="nucleotide sequence ID" value="NZ_DBFYTC010000255.1"/>
</dbReference>
<proteinExistence type="inferred from homology"/>
<reference evidence="6 7" key="1">
    <citation type="submission" date="2016-07" db="EMBL/GenBank/DDBJ databases">
        <title>Characterization of isolates of Eisenbergiella tayi derived from blood cultures, using whole genome sequencing.</title>
        <authorList>
            <person name="Burdz T."/>
            <person name="Wiebe D."/>
            <person name="Huynh C."/>
            <person name="Bernard K."/>
        </authorList>
    </citation>
    <scope>NUCLEOTIDE SEQUENCE [LARGE SCALE GENOMIC DNA]</scope>
    <source>
        <strain evidence="6 7">NML 120489</strain>
    </source>
</reference>
<dbReference type="GO" id="GO:0043590">
    <property type="term" value="C:bacterial nucleoid"/>
    <property type="evidence" value="ECO:0007669"/>
    <property type="project" value="TreeGrafter"/>
</dbReference>
<dbReference type="InterPro" id="IPR003717">
    <property type="entry name" value="RecO"/>
</dbReference>
<dbReference type="Gene3D" id="2.40.50.140">
    <property type="entry name" value="Nucleic acid-binding proteins"/>
    <property type="match status" value="1"/>
</dbReference>
<dbReference type="InterPro" id="IPR012340">
    <property type="entry name" value="NA-bd_OB-fold"/>
</dbReference>
<protein>
    <recommendedName>
        <fullName evidence="4">DNA repair protein RecO</fullName>
    </recommendedName>
    <alternativeName>
        <fullName evidence="4">Recombination protein O</fullName>
    </alternativeName>
</protein>
<evidence type="ECO:0000313" key="6">
    <source>
        <dbReference type="EMBL" id="ODM09500.1"/>
    </source>
</evidence>
<evidence type="ECO:0000256" key="1">
    <source>
        <dbReference type="ARBA" id="ARBA00022763"/>
    </source>
</evidence>
<comment type="similarity">
    <text evidence="4">Belongs to the RecO family.</text>
</comment>
<dbReference type="EMBL" id="MCGI01000004">
    <property type="protein sequence ID" value="ODM09500.1"/>
    <property type="molecule type" value="Genomic_DNA"/>
</dbReference>
<evidence type="ECO:0000256" key="4">
    <source>
        <dbReference type="HAMAP-Rule" id="MF_00201"/>
    </source>
</evidence>
<keyword evidence="3 4" id="KW-0234">DNA repair</keyword>
<keyword evidence="1 4" id="KW-0227">DNA damage</keyword>
<evidence type="ECO:0000259" key="5">
    <source>
        <dbReference type="Pfam" id="PF11967"/>
    </source>
</evidence>
<dbReference type="Pfam" id="PF02565">
    <property type="entry name" value="RecO_C"/>
    <property type="match status" value="2"/>
</dbReference>
<dbReference type="HAMAP" id="MF_00201">
    <property type="entry name" value="RecO"/>
    <property type="match status" value="1"/>
</dbReference>
<dbReference type="GeneID" id="93301836"/>
<gene>
    <name evidence="4 6" type="primary">recO</name>
    <name evidence="6" type="ORF">BEH84_03867</name>
</gene>
<dbReference type="SUPFAM" id="SSF57863">
    <property type="entry name" value="ArfGap/RecO-like zinc finger"/>
    <property type="match status" value="1"/>
</dbReference>
<accession>A0A1E3AL96</accession>
<comment type="caution">
    <text evidence="6">The sequence shown here is derived from an EMBL/GenBank/DDBJ whole genome shotgun (WGS) entry which is preliminary data.</text>
</comment>
<dbReference type="PANTHER" id="PTHR33991">
    <property type="entry name" value="DNA REPAIR PROTEIN RECO"/>
    <property type="match status" value="1"/>
</dbReference>
<dbReference type="Proteomes" id="UP000095003">
    <property type="component" value="Unassembled WGS sequence"/>
</dbReference>
<dbReference type="InterPro" id="IPR037278">
    <property type="entry name" value="ARFGAP/RecO"/>
</dbReference>
<organism evidence="6 7">
    <name type="scientific">Eisenbergiella tayi</name>
    <dbReference type="NCBI Taxonomy" id="1432052"/>
    <lineage>
        <taxon>Bacteria</taxon>
        <taxon>Bacillati</taxon>
        <taxon>Bacillota</taxon>
        <taxon>Clostridia</taxon>
        <taxon>Lachnospirales</taxon>
        <taxon>Lachnospiraceae</taxon>
        <taxon>Eisenbergiella</taxon>
    </lineage>
</organism>
<dbReference type="PATRIC" id="fig|1432052.3.peg.4291"/>
<dbReference type="NCBIfam" id="TIGR00613">
    <property type="entry name" value="reco"/>
    <property type="match status" value="1"/>
</dbReference>
<dbReference type="InterPro" id="IPR022572">
    <property type="entry name" value="DNA_rep/recomb_RecO_N"/>
</dbReference>
<evidence type="ECO:0000256" key="2">
    <source>
        <dbReference type="ARBA" id="ARBA00023172"/>
    </source>
</evidence>
<dbReference type="GO" id="GO:0006302">
    <property type="term" value="P:double-strand break repair"/>
    <property type="evidence" value="ECO:0007669"/>
    <property type="project" value="TreeGrafter"/>
</dbReference>
<dbReference type="Pfam" id="PF11967">
    <property type="entry name" value="RecO_N"/>
    <property type="match status" value="1"/>
</dbReference>
<name>A0A1E3AL96_9FIRM</name>
<evidence type="ECO:0000313" key="7">
    <source>
        <dbReference type="Proteomes" id="UP000095003"/>
    </source>
</evidence>
<evidence type="ECO:0000256" key="3">
    <source>
        <dbReference type="ARBA" id="ARBA00023204"/>
    </source>
</evidence>
<comment type="function">
    <text evidence="4">Involved in DNA repair and RecF pathway recombination.</text>
</comment>
<keyword evidence="2 4" id="KW-0233">DNA recombination</keyword>
<dbReference type="AlphaFoldDB" id="A0A1E3AL96"/>
<dbReference type="GO" id="GO:0006310">
    <property type="term" value="P:DNA recombination"/>
    <property type="evidence" value="ECO:0007669"/>
    <property type="project" value="UniProtKB-UniRule"/>
</dbReference>